<protein>
    <submittedName>
        <fullName evidence="2">DUF1801 domain-containing protein</fullName>
    </submittedName>
</protein>
<dbReference type="OrthoDB" id="5951444at2"/>
<reference evidence="2 3" key="1">
    <citation type="submission" date="2019-06" db="EMBL/GenBank/DDBJ databases">
        <title>Thermomonas aquatica sp. nov., isolated from an industrial wastewater treatment plant.</title>
        <authorList>
            <person name="Jeon J.H."/>
            <person name="Park D.-S."/>
        </authorList>
    </citation>
    <scope>NUCLEOTIDE SEQUENCE [LARGE SCALE GENOMIC DNA]</scope>
    <source>
        <strain evidence="2 3">SY21</strain>
    </source>
</reference>
<accession>A0A5B7ZSF6</accession>
<proteinExistence type="predicted"/>
<sequence>MGELKTRPTTASVSGFLAQQADARRADCEAVLRMMEAATGERAEMWGAAIVGFGRFAYVDSAKKTREWPLVGFSPRKNDLTLYLMPGFDGCAESLAKLGRHKTGKSCLYLKRLADVDAGVLRELIERSVQAMAPQRIRR</sequence>
<evidence type="ECO:0000313" key="3">
    <source>
        <dbReference type="Proteomes" id="UP000308149"/>
    </source>
</evidence>
<keyword evidence="3" id="KW-1185">Reference proteome</keyword>
<feature type="domain" description="YdhG-like" evidence="1">
    <location>
        <begin position="24"/>
        <end position="128"/>
    </location>
</feature>
<dbReference type="InterPro" id="IPR014922">
    <property type="entry name" value="YdhG-like"/>
</dbReference>
<dbReference type="RefSeq" id="WP_139717263.1">
    <property type="nucleotide sequence ID" value="NZ_CP040871.1"/>
</dbReference>
<dbReference type="AlphaFoldDB" id="A0A5B7ZSF6"/>
<dbReference type="Pfam" id="PF08818">
    <property type="entry name" value="DUF1801"/>
    <property type="match status" value="1"/>
</dbReference>
<evidence type="ECO:0000313" key="2">
    <source>
        <dbReference type="EMBL" id="QDA58114.1"/>
    </source>
</evidence>
<name>A0A5B7ZSF6_9GAMM</name>
<dbReference type="Proteomes" id="UP000308149">
    <property type="component" value="Chromosome"/>
</dbReference>
<dbReference type="EMBL" id="CP040871">
    <property type="protein sequence ID" value="QDA58114.1"/>
    <property type="molecule type" value="Genomic_DNA"/>
</dbReference>
<dbReference type="KEGG" id="thes:FHQ07_12770"/>
<gene>
    <name evidence="2" type="ORF">FHQ07_12770</name>
</gene>
<evidence type="ECO:0000259" key="1">
    <source>
        <dbReference type="Pfam" id="PF08818"/>
    </source>
</evidence>
<organism evidence="2 3">
    <name type="scientific">Thermomonas aquatica</name>
    <dbReference type="NCBI Taxonomy" id="2202149"/>
    <lineage>
        <taxon>Bacteria</taxon>
        <taxon>Pseudomonadati</taxon>
        <taxon>Pseudomonadota</taxon>
        <taxon>Gammaproteobacteria</taxon>
        <taxon>Lysobacterales</taxon>
        <taxon>Lysobacteraceae</taxon>
        <taxon>Thermomonas</taxon>
    </lineage>
</organism>